<accession>A0ABX1W6R6</accession>
<proteinExistence type="predicted"/>
<feature type="transmembrane region" description="Helical" evidence="1">
    <location>
        <begin position="21"/>
        <end position="42"/>
    </location>
</feature>
<sequence>MLTPLQFSKKIRAKNIRFHRFSGWLVAASALIIGITALVMSFKMAIGGAVETAAATFTFALFFLFALCKALYYIRNKKILLHREWMIRMFAIGLAIATVRPIVGLFFGFSSLSPHQFFGIAFWIGFTLHAILAEVYIRRYRYQPL</sequence>
<keyword evidence="1" id="KW-1133">Transmembrane helix</keyword>
<dbReference type="Proteomes" id="UP000566071">
    <property type="component" value="Unassembled WGS sequence"/>
</dbReference>
<dbReference type="EMBL" id="JABFCR010000043">
    <property type="protein sequence ID" value="NNU34381.1"/>
    <property type="molecule type" value="Genomic_DNA"/>
</dbReference>
<evidence type="ECO:0000313" key="2">
    <source>
        <dbReference type="EMBL" id="NNU34381.1"/>
    </source>
</evidence>
<evidence type="ECO:0000313" key="3">
    <source>
        <dbReference type="Proteomes" id="UP000566071"/>
    </source>
</evidence>
<evidence type="ECO:0000256" key="1">
    <source>
        <dbReference type="SAM" id="Phobius"/>
    </source>
</evidence>
<keyword evidence="1" id="KW-0472">Membrane</keyword>
<keyword evidence="3" id="KW-1185">Reference proteome</keyword>
<dbReference type="Pfam" id="PF10067">
    <property type="entry name" value="DUF2306"/>
    <property type="match status" value="1"/>
</dbReference>
<gene>
    <name evidence="2" type="ORF">HK413_09970</name>
</gene>
<organism evidence="2 3">
    <name type="scientific">Mucilaginibacter humi</name>
    <dbReference type="NCBI Taxonomy" id="2732510"/>
    <lineage>
        <taxon>Bacteria</taxon>
        <taxon>Pseudomonadati</taxon>
        <taxon>Bacteroidota</taxon>
        <taxon>Sphingobacteriia</taxon>
        <taxon>Sphingobacteriales</taxon>
        <taxon>Sphingobacteriaceae</taxon>
        <taxon>Mucilaginibacter</taxon>
    </lineage>
</organism>
<name>A0ABX1W6R6_9SPHI</name>
<feature type="transmembrane region" description="Helical" evidence="1">
    <location>
        <begin position="54"/>
        <end position="74"/>
    </location>
</feature>
<feature type="transmembrane region" description="Helical" evidence="1">
    <location>
        <begin position="115"/>
        <end position="137"/>
    </location>
</feature>
<reference evidence="2 3" key="1">
    <citation type="submission" date="2020-05" db="EMBL/GenBank/DDBJ databases">
        <authorList>
            <person name="Khan S.A."/>
            <person name="Jeon C.O."/>
            <person name="Chun B.H."/>
        </authorList>
    </citation>
    <scope>NUCLEOTIDE SEQUENCE [LARGE SCALE GENOMIC DNA]</scope>
    <source>
        <strain evidence="2 3">S1162</strain>
    </source>
</reference>
<dbReference type="InterPro" id="IPR018750">
    <property type="entry name" value="DUF2306_membrane"/>
</dbReference>
<comment type="caution">
    <text evidence="2">The sequence shown here is derived from an EMBL/GenBank/DDBJ whole genome shotgun (WGS) entry which is preliminary data.</text>
</comment>
<protein>
    <submittedName>
        <fullName evidence="2">DUF2306 domain-containing protein</fullName>
    </submittedName>
</protein>
<feature type="transmembrane region" description="Helical" evidence="1">
    <location>
        <begin position="86"/>
        <end position="109"/>
    </location>
</feature>
<keyword evidence="1" id="KW-0812">Transmembrane</keyword>